<dbReference type="RefSeq" id="WP_009542299.1">
    <property type="nucleotide sequence ID" value="NZ_ANHY01000020.1"/>
</dbReference>
<dbReference type="PANTHER" id="PTHR30160:SF7">
    <property type="entry name" value="ADP-HEPTOSE--LPS HEPTOSYLTRANSFERASE 2"/>
    <property type="match status" value="1"/>
</dbReference>
<dbReference type="SUPFAM" id="SSF53756">
    <property type="entry name" value="UDP-Glycosyltransferase/glycogen phosphorylase"/>
    <property type="match status" value="1"/>
</dbReference>
<dbReference type="InterPro" id="IPR051199">
    <property type="entry name" value="LPS_LOS_Heptosyltrfase"/>
</dbReference>
<dbReference type="PATRIC" id="fig|1238182.3.peg.3857"/>
<evidence type="ECO:0000313" key="4">
    <source>
        <dbReference type="Proteomes" id="UP000009881"/>
    </source>
</evidence>
<evidence type="ECO:0000313" key="3">
    <source>
        <dbReference type="EMBL" id="EKV27401.1"/>
    </source>
</evidence>
<dbReference type="CDD" id="cd03789">
    <property type="entry name" value="GT9_LPS_heptosyltransferase"/>
    <property type="match status" value="1"/>
</dbReference>
<dbReference type="Pfam" id="PF01075">
    <property type="entry name" value="Glyco_transf_9"/>
    <property type="match status" value="1"/>
</dbReference>
<dbReference type="Gene3D" id="3.40.50.2000">
    <property type="entry name" value="Glycogen Phosphorylase B"/>
    <property type="match status" value="2"/>
</dbReference>
<organism evidence="3 4">
    <name type="scientific">Caenispirillum salinarum AK4</name>
    <dbReference type="NCBI Taxonomy" id="1238182"/>
    <lineage>
        <taxon>Bacteria</taxon>
        <taxon>Pseudomonadati</taxon>
        <taxon>Pseudomonadota</taxon>
        <taxon>Alphaproteobacteria</taxon>
        <taxon>Rhodospirillales</taxon>
        <taxon>Novispirillaceae</taxon>
        <taxon>Caenispirillum</taxon>
    </lineage>
</organism>
<dbReference type="InterPro" id="IPR002201">
    <property type="entry name" value="Glyco_trans_9"/>
</dbReference>
<accession>K9HFE4</accession>
<dbReference type="AlphaFoldDB" id="K9HFE4"/>
<dbReference type="Proteomes" id="UP000009881">
    <property type="component" value="Unassembled WGS sequence"/>
</dbReference>
<dbReference type="GO" id="GO:0009244">
    <property type="term" value="P:lipopolysaccharide core region biosynthetic process"/>
    <property type="evidence" value="ECO:0007669"/>
    <property type="project" value="TreeGrafter"/>
</dbReference>
<sequence>MPRHLLFITNTRIGDAVLSTGILDALLRDDPALSVTVATGPLPAQLFEATPRLERIIALTKRPRGGHWVDLWKMVAGTRWHRVVDLRRSLMPWMVWARHRHSVGGDSRHAENGQPKHRVVLNAEAIGRGACPPAPVLWTRPKDEAAADSLLAGVSGAAAGAPVLAVAPTANWRGKEWPADRWVALLDRLTGTDGPLADAPVAVLAGPSEQEAVAPVLAAVPEDRRIDLTRGAHLLTIAALLRRCRLFIGNDSGLMHIAASSGAPTVGLFGPTDERRYGPWGAGNSVVRTPEDFEHWRRIMVAPGFDSRTTPSLMTSLTVDAVAAEAERLLEGDRLPVA</sequence>
<keyword evidence="2 3" id="KW-0808">Transferase</keyword>
<reference evidence="3 4" key="1">
    <citation type="journal article" date="2013" name="Genome Announc.">
        <title>Draft Genome Sequence of an Alphaproteobacterium, Caenispirillum salinarum AK4(T), Isolated from a Solar Saltern.</title>
        <authorList>
            <person name="Khatri I."/>
            <person name="Singh A."/>
            <person name="Korpole S."/>
            <person name="Pinnaka A.K."/>
            <person name="Subramanian S."/>
        </authorList>
    </citation>
    <scope>NUCLEOTIDE SEQUENCE [LARGE SCALE GENOMIC DNA]</scope>
    <source>
        <strain evidence="3 4">AK4</strain>
    </source>
</reference>
<evidence type="ECO:0000256" key="1">
    <source>
        <dbReference type="ARBA" id="ARBA00022676"/>
    </source>
</evidence>
<dbReference type="GO" id="GO:0005829">
    <property type="term" value="C:cytosol"/>
    <property type="evidence" value="ECO:0007669"/>
    <property type="project" value="TreeGrafter"/>
</dbReference>
<dbReference type="STRING" id="1238182.C882_1903"/>
<gene>
    <name evidence="3" type="ORF">C882_1903</name>
</gene>
<evidence type="ECO:0000256" key="2">
    <source>
        <dbReference type="ARBA" id="ARBA00022679"/>
    </source>
</evidence>
<keyword evidence="1" id="KW-0328">Glycosyltransferase</keyword>
<dbReference type="GO" id="GO:0008713">
    <property type="term" value="F:ADP-heptose-lipopolysaccharide heptosyltransferase activity"/>
    <property type="evidence" value="ECO:0007669"/>
    <property type="project" value="TreeGrafter"/>
</dbReference>
<dbReference type="OrthoDB" id="9797795at2"/>
<name>K9HFE4_9PROT</name>
<keyword evidence="4" id="KW-1185">Reference proteome</keyword>
<dbReference type="eggNOG" id="COG0859">
    <property type="taxonomic scope" value="Bacteria"/>
</dbReference>
<comment type="caution">
    <text evidence="3">The sequence shown here is derived from an EMBL/GenBank/DDBJ whole genome shotgun (WGS) entry which is preliminary data.</text>
</comment>
<proteinExistence type="predicted"/>
<protein>
    <submittedName>
        <fullName evidence="3">ADP-heptose--lipooligosaccharide heptosyltransferase II</fullName>
    </submittedName>
</protein>
<dbReference type="PANTHER" id="PTHR30160">
    <property type="entry name" value="TETRAACYLDISACCHARIDE 4'-KINASE-RELATED"/>
    <property type="match status" value="1"/>
</dbReference>
<dbReference type="EMBL" id="ANHY01000020">
    <property type="protein sequence ID" value="EKV27401.1"/>
    <property type="molecule type" value="Genomic_DNA"/>
</dbReference>